<feature type="active site" evidence="9">
    <location>
        <position position="38"/>
    </location>
</feature>
<dbReference type="EC" id="3.4.24.-" evidence="10"/>
<keyword evidence="5" id="KW-0274">FAD</keyword>
<dbReference type="Gene3D" id="3.40.390.10">
    <property type="entry name" value="Collagenase (Catalytic Domain)"/>
    <property type="match status" value="1"/>
</dbReference>
<dbReference type="PRINTS" id="PR00480">
    <property type="entry name" value="ASTACIN"/>
</dbReference>
<dbReference type="GO" id="GO:0006508">
    <property type="term" value="P:proteolysis"/>
    <property type="evidence" value="ECO:0007669"/>
    <property type="project" value="UniProtKB-KW"/>
</dbReference>
<evidence type="ECO:0000313" key="12">
    <source>
        <dbReference type="EMBL" id="KAJ1373817.1"/>
    </source>
</evidence>
<dbReference type="GO" id="GO:0004222">
    <property type="term" value="F:metalloendopeptidase activity"/>
    <property type="evidence" value="ECO:0007669"/>
    <property type="project" value="UniProtKB-UniRule"/>
</dbReference>
<dbReference type="InterPro" id="IPR001506">
    <property type="entry name" value="Peptidase_M12A"/>
</dbReference>
<comment type="cofactor">
    <cofactor evidence="9 10">
        <name>Zn(2+)</name>
        <dbReference type="ChEBI" id="CHEBI:29105"/>
    </cofactor>
    <text evidence="9 10">Binds 1 zinc ion per subunit.</text>
</comment>
<keyword evidence="3 9" id="KW-0479">Metal-binding</keyword>
<comment type="caution">
    <text evidence="12">The sequence shown here is derived from an EMBL/GenBank/DDBJ whole genome shotgun (WGS) entry which is preliminary data.</text>
</comment>
<evidence type="ECO:0000256" key="5">
    <source>
        <dbReference type="ARBA" id="ARBA00022827"/>
    </source>
</evidence>
<evidence type="ECO:0000256" key="1">
    <source>
        <dbReference type="ARBA" id="ARBA00022630"/>
    </source>
</evidence>
<dbReference type="EMBL" id="JAHQIW010007352">
    <property type="protein sequence ID" value="KAJ1373817.1"/>
    <property type="molecule type" value="Genomic_DNA"/>
</dbReference>
<keyword evidence="13" id="KW-1185">Reference proteome</keyword>
<dbReference type="Proteomes" id="UP001196413">
    <property type="component" value="Unassembled WGS sequence"/>
</dbReference>
<dbReference type="SMART" id="SM00235">
    <property type="entry name" value="ZnMc"/>
    <property type="match status" value="1"/>
</dbReference>
<dbReference type="AlphaFoldDB" id="A0AAD5RCH3"/>
<dbReference type="PANTHER" id="PTHR10127:SF780">
    <property type="entry name" value="METALLOENDOPEPTIDASE"/>
    <property type="match status" value="1"/>
</dbReference>
<feature type="binding site" evidence="9">
    <location>
        <position position="41"/>
    </location>
    <ligand>
        <name>Zn(2+)</name>
        <dbReference type="ChEBI" id="CHEBI:29105"/>
        <note>catalytic</note>
    </ligand>
</feature>
<evidence type="ECO:0000256" key="7">
    <source>
        <dbReference type="ARBA" id="ARBA00023049"/>
    </source>
</evidence>
<evidence type="ECO:0000256" key="8">
    <source>
        <dbReference type="ARBA" id="ARBA00023157"/>
    </source>
</evidence>
<dbReference type="PANTHER" id="PTHR10127">
    <property type="entry name" value="DISCOIDIN, CUB, EGF, LAMININ , AND ZINC METALLOPROTEASE DOMAIN CONTAINING"/>
    <property type="match status" value="1"/>
</dbReference>
<dbReference type="InterPro" id="IPR006026">
    <property type="entry name" value="Peptidase_Metallo"/>
</dbReference>
<comment type="caution">
    <text evidence="9">Lacks conserved residue(s) required for the propagation of feature annotation.</text>
</comment>
<gene>
    <name evidence="12" type="primary">NAS14_9</name>
    <name evidence="12" type="ORF">KIN20_036334</name>
</gene>
<evidence type="ECO:0000256" key="3">
    <source>
        <dbReference type="ARBA" id="ARBA00022723"/>
    </source>
</evidence>
<proteinExistence type="predicted"/>
<dbReference type="SUPFAM" id="SSF55486">
    <property type="entry name" value="Metalloproteases ('zincins'), catalytic domain"/>
    <property type="match status" value="1"/>
</dbReference>
<dbReference type="PROSITE" id="PS51864">
    <property type="entry name" value="ASTACIN"/>
    <property type="match status" value="1"/>
</dbReference>
<protein>
    <recommendedName>
        <fullName evidence="10">Metalloendopeptidase</fullName>
        <ecNumber evidence="10">3.4.24.-</ecNumber>
    </recommendedName>
</protein>
<sequence>MSLSPNFSCSPYVGRAGGNQTVSLEVDKCFAKGIIAHEVMHALGFFHEHSGTDRDRFVDIQEDNIRPGMMRNFEQYPRKIIDPLGLPYDYGSVMHCHKLAFSRNGKPTIMPKNRSVEIGQRYKLSAIDARTTAARNEIIACGGSISHNHGIGKLRNQWMLTTQGVVEIALLKAIKVMLVQIDLWSLAFISTKQHCLGYPSKIIEKTNFKLEIGTANKRLDK</sequence>
<evidence type="ECO:0000256" key="4">
    <source>
        <dbReference type="ARBA" id="ARBA00022801"/>
    </source>
</evidence>
<dbReference type="InterPro" id="IPR016164">
    <property type="entry name" value="FAD-linked_Oxase-like_C"/>
</dbReference>
<accession>A0AAD5RCH3</accession>
<name>A0AAD5RCH3_PARTN</name>
<evidence type="ECO:0000313" key="13">
    <source>
        <dbReference type="Proteomes" id="UP001196413"/>
    </source>
</evidence>
<keyword evidence="2 9" id="KW-0645">Protease</keyword>
<keyword evidence="1" id="KW-0285">Flavoprotein</keyword>
<dbReference type="InterPro" id="IPR024079">
    <property type="entry name" value="MetalloPept_cat_dom_sf"/>
</dbReference>
<keyword evidence="4 9" id="KW-0378">Hydrolase</keyword>
<dbReference type="Pfam" id="PF01400">
    <property type="entry name" value="Astacin"/>
    <property type="match status" value="1"/>
</dbReference>
<evidence type="ECO:0000256" key="10">
    <source>
        <dbReference type="RuleBase" id="RU361183"/>
    </source>
</evidence>
<keyword evidence="7 9" id="KW-0482">Metalloprotease</keyword>
<evidence type="ECO:0000256" key="6">
    <source>
        <dbReference type="ARBA" id="ARBA00022833"/>
    </source>
</evidence>
<dbReference type="SUPFAM" id="SSF55103">
    <property type="entry name" value="FAD-linked oxidases, C-terminal domain"/>
    <property type="match status" value="1"/>
</dbReference>
<reference evidence="12" key="1">
    <citation type="submission" date="2021-06" db="EMBL/GenBank/DDBJ databases">
        <title>Parelaphostrongylus tenuis whole genome reference sequence.</title>
        <authorList>
            <person name="Garwood T.J."/>
            <person name="Larsen P.A."/>
            <person name="Fountain-Jones N.M."/>
            <person name="Garbe J.R."/>
            <person name="Macchietto M.G."/>
            <person name="Kania S.A."/>
            <person name="Gerhold R.W."/>
            <person name="Richards J.E."/>
            <person name="Wolf T.M."/>
        </authorList>
    </citation>
    <scope>NUCLEOTIDE SEQUENCE</scope>
    <source>
        <strain evidence="12">MNPRO001-30</strain>
        <tissue evidence="12">Meninges</tissue>
    </source>
</reference>
<dbReference type="GO" id="GO:0050660">
    <property type="term" value="F:flavin adenine dinucleotide binding"/>
    <property type="evidence" value="ECO:0007669"/>
    <property type="project" value="InterPro"/>
</dbReference>
<keyword evidence="8" id="KW-1015">Disulfide bond</keyword>
<dbReference type="InterPro" id="IPR016171">
    <property type="entry name" value="Vanillyl_alc_oxidase_C-sub2"/>
</dbReference>
<evidence type="ECO:0000256" key="9">
    <source>
        <dbReference type="PROSITE-ProRule" id="PRU01211"/>
    </source>
</evidence>
<organism evidence="12 13">
    <name type="scientific">Parelaphostrongylus tenuis</name>
    <name type="common">Meningeal worm</name>
    <dbReference type="NCBI Taxonomy" id="148309"/>
    <lineage>
        <taxon>Eukaryota</taxon>
        <taxon>Metazoa</taxon>
        <taxon>Ecdysozoa</taxon>
        <taxon>Nematoda</taxon>
        <taxon>Chromadorea</taxon>
        <taxon>Rhabditida</taxon>
        <taxon>Rhabditina</taxon>
        <taxon>Rhabditomorpha</taxon>
        <taxon>Strongyloidea</taxon>
        <taxon>Metastrongylidae</taxon>
        <taxon>Parelaphostrongylus</taxon>
    </lineage>
</organism>
<feature type="domain" description="Peptidase M12A" evidence="11">
    <location>
        <begin position="1"/>
        <end position="142"/>
    </location>
</feature>
<dbReference type="Gene3D" id="1.10.45.10">
    <property type="entry name" value="Vanillyl-alcohol Oxidase, Chain A, domain 4"/>
    <property type="match status" value="1"/>
</dbReference>
<feature type="binding site" evidence="9">
    <location>
        <position position="37"/>
    </location>
    <ligand>
        <name>Zn(2+)</name>
        <dbReference type="ChEBI" id="CHEBI:29105"/>
        <note>catalytic</note>
    </ligand>
</feature>
<dbReference type="CDD" id="cd04280">
    <property type="entry name" value="ZnMc_astacin_like"/>
    <property type="match status" value="1"/>
</dbReference>
<dbReference type="InterPro" id="IPR034035">
    <property type="entry name" value="Astacin-like_dom"/>
</dbReference>
<evidence type="ECO:0000256" key="2">
    <source>
        <dbReference type="ARBA" id="ARBA00022670"/>
    </source>
</evidence>
<evidence type="ECO:0000259" key="11">
    <source>
        <dbReference type="PROSITE" id="PS51864"/>
    </source>
</evidence>
<feature type="binding site" evidence="9">
    <location>
        <position position="47"/>
    </location>
    <ligand>
        <name>Zn(2+)</name>
        <dbReference type="ChEBI" id="CHEBI:29105"/>
        <note>catalytic</note>
    </ligand>
</feature>
<keyword evidence="6 9" id="KW-0862">Zinc</keyword>
<dbReference type="GO" id="GO:0008270">
    <property type="term" value="F:zinc ion binding"/>
    <property type="evidence" value="ECO:0007669"/>
    <property type="project" value="UniProtKB-UniRule"/>
</dbReference>